<proteinExistence type="inferred from homology"/>
<feature type="site" description="Cleavage (non-hydrolytic); by autocatalysis" evidence="11">
    <location>
        <begin position="187"/>
        <end position="188"/>
    </location>
</feature>
<evidence type="ECO:0000256" key="2">
    <source>
        <dbReference type="ARBA" id="ARBA00022516"/>
    </source>
</evidence>
<dbReference type="RefSeq" id="WP_023507650.1">
    <property type="nucleotide sequence ID" value="NZ_LN794217.1"/>
</dbReference>
<evidence type="ECO:0000256" key="10">
    <source>
        <dbReference type="ARBA" id="ARBA00023317"/>
    </source>
</evidence>
<evidence type="ECO:0000313" key="13">
    <source>
        <dbReference type="EMBL" id="CEO17175.1"/>
    </source>
</evidence>
<keyword evidence="7 11" id="KW-0594">Phospholipid biosynthesis</keyword>
<comment type="subcellular location">
    <subcellularLocation>
        <location evidence="11">Cell membrane</location>
        <topology evidence="11">Peripheral membrane protein</topology>
    </subcellularLocation>
</comment>
<dbReference type="STRING" id="109232.RMONA_03945"/>
<evidence type="ECO:0000256" key="3">
    <source>
        <dbReference type="ARBA" id="ARBA00022793"/>
    </source>
</evidence>
<dbReference type="GO" id="GO:0004609">
    <property type="term" value="F:phosphatidylserine decarboxylase activity"/>
    <property type="evidence" value="ECO:0007669"/>
    <property type="project" value="UniProtKB-UniRule"/>
</dbReference>
<dbReference type="NCBIfam" id="NF003679">
    <property type="entry name" value="PRK05305.1-3"/>
    <property type="match status" value="1"/>
</dbReference>
<keyword evidence="12" id="KW-1133">Transmembrane helix</keyword>
<feature type="transmembrane region" description="Helical" evidence="12">
    <location>
        <begin position="15"/>
        <end position="32"/>
    </location>
</feature>
<dbReference type="KEGG" id="rmc:RMONA_03945"/>
<comment type="function">
    <text evidence="11">Catalyzes the formation of phosphatidylethanolamine (PtdEtn) from phosphatidylserine (PtdSer).</text>
</comment>
<comment type="cofactor">
    <cofactor evidence="11">
        <name>pyruvate</name>
        <dbReference type="ChEBI" id="CHEBI:15361"/>
    </cofactor>
    <text evidence="11">Binds 1 pyruvoyl group covalently per subunit.</text>
</comment>
<comment type="pathway">
    <text evidence="11">Phospholipid metabolism; phosphatidylethanolamine biosynthesis; phosphatidylethanolamine from CDP-diacylglycerol: step 2/2.</text>
</comment>
<reference evidence="13 14" key="1">
    <citation type="submission" date="2015-01" db="EMBL/GenBank/DDBJ databases">
        <title>Draft genome sequence of Rickettsia monacensis strain IrR/Munich.</title>
        <authorList>
            <person name="Felsheim R.F."/>
            <person name="Johnson S.L."/>
            <person name="Kurtti T.J."/>
            <person name="Munderloh U.G."/>
        </authorList>
    </citation>
    <scope>NUCLEOTIDE SEQUENCE [LARGE SCALE GENOMIC DNA]</scope>
    <source>
        <strain evidence="13 14">IrR/Munich</strain>
    </source>
</reference>
<keyword evidence="6 11" id="KW-0865">Zymogen</keyword>
<keyword evidence="1 11" id="KW-1003">Cell membrane</keyword>
<dbReference type="HOGENOM" id="CLU_072492_0_0_5"/>
<keyword evidence="5 11" id="KW-0472">Membrane</keyword>
<comment type="catalytic activity">
    <reaction evidence="11">
        <text>a 1,2-diacyl-sn-glycero-3-phospho-L-serine + H(+) = a 1,2-diacyl-sn-glycero-3-phosphoethanolamine + CO2</text>
        <dbReference type="Rhea" id="RHEA:20828"/>
        <dbReference type="ChEBI" id="CHEBI:15378"/>
        <dbReference type="ChEBI" id="CHEBI:16526"/>
        <dbReference type="ChEBI" id="CHEBI:57262"/>
        <dbReference type="ChEBI" id="CHEBI:64612"/>
        <dbReference type="EC" id="4.1.1.65"/>
    </reaction>
</comment>
<dbReference type="InterPro" id="IPR033175">
    <property type="entry name" value="PSD-A"/>
</dbReference>
<keyword evidence="2 11" id="KW-0444">Lipid biosynthesis</keyword>
<evidence type="ECO:0000256" key="11">
    <source>
        <dbReference type="HAMAP-Rule" id="MF_00664"/>
    </source>
</evidence>
<dbReference type="NCBIfam" id="NF003678">
    <property type="entry name" value="PRK05305.1-2"/>
    <property type="match status" value="1"/>
</dbReference>
<evidence type="ECO:0000256" key="4">
    <source>
        <dbReference type="ARBA" id="ARBA00023098"/>
    </source>
</evidence>
<feature type="active site" description="Schiff-base intermediate with substrate; via pyruvic acid" evidence="11">
    <location>
        <position position="188"/>
    </location>
</feature>
<dbReference type="NCBIfam" id="NF003677">
    <property type="entry name" value="PRK05305.1-1"/>
    <property type="match status" value="1"/>
</dbReference>
<feature type="modified residue" description="Pyruvic acid (Ser); by autocatalysis" evidence="11">
    <location>
        <position position="188"/>
    </location>
</feature>
<dbReference type="HAMAP" id="MF_00664">
    <property type="entry name" value="PS_decarb_PSD_A"/>
    <property type="match status" value="1"/>
</dbReference>
<dbReference type="NCBIfam" id="NF003685">
    <property type="entry name" value="PRK05305.2-5"/>
    <property type="match status" value="1"/>
</dbReference>
<keyword evidence="8 11" id="KW-0456">Lyase</keyword>
<dbReference type="PANTHER" id="PTHR35809:SF1">
    <property type="entry name" value="ARCHAETIDYLSERINE DECARBOXYLASE PROENZYME-RELATED"/>
    <property type="match status" value="1"/>
</dbReference>
<keyword evidence="3 11" id="KW-0210">Decarboxylase</keyword>
<sequence length="231" mass="26028">MKQYNDLFKIIHREGYIFIASFALVSFLLASFNEKLGCIGFIATAWCIYFFRNPDRFVPISDDLVISPADGIIQEIKETLPPPELGLGDVEMIRVSIFLNIFNVHVNRIPANGKILALHYNPGKFFNASLDKASIYNERQSVLMETDQGQKIVFVQIAGLIARRIVCDLEEGNEVKTGERYGIIRFGSRVDVYLPLKTALLVSKGQTAIGGETIIADFGRKKTAEFKFERK</sequence>
<evidence type="ECO:0000256" key="1">
    <source>
        <dbReference type="ARBA" id="ARBA00022475"/>
    </source>
</evidence>
<keyword evidence="4 11" id="KW-0443">Lipid metabolism</keyword>
<comment type="similarity">
    <text evidence="11">Belongs to the phosphatidylserine decarboxylase family. PSD-A subfamily.</text>
</comment>
<evidence type="ECO:0000256" key="7">
    <source>
        <dbReference type="ARBA" id="ARBA00023209"/>
    </source>
</evidence>
<feature type="chain" id="PRO_5023506837" description="Phosphatidylserine decarboxylase beta chain" evidence="11">
    <location>
        <begin position="1"/>
        <end position="187"/>
    </location>
</feature>
<keyword evidence="10 11" id="KW-0670">Pyruvate</keyword>
<evidence type="ECO:0000256" key="8">
    <source>
        <dbReference type="ARBA" id="ARBA00023239"/>
    </source>
</evidence>
<dbReference type="InterPro" id="IPR003817">
    <property type="entry name" value="PS_Dcarbxylase"/>
</dbReference>
<feature type="chain" id="PRO_5023506835" description="Phosphatidylserine decarboxylase alpha chain" evidence="11">
    <location>
        <begin position="188"/>
        <end position="231"/>
    </location>
</feature>
<dbReference type="GO" id="GO:0005886">
    <property type="term" value="C:plasma membrane"/>
    <property type="evidence" value="ECO:0007669"/>
    <property type="project" value="UniProtKB-SubCell"/>
</dbReference>
<gene>
    <name evidence="11 13" type="primary">psd</name>
    <name evidence="13" type="ORF">RMONA_03945</name>
</gene>
<comment type="PTM">
    <text evidence="11">Is synthesized initially as an inactive proenzyme. Formation of the active enzyme involves a self-maturation process in which the active site pyruvoyl group is generated from an internal serine residue via an autocatalytic post-translational modification. Two non-identical subunits are generated from the proenzyme in this reaction, and the pyruvate is formed at the N-terminus of the alpha chain, which is derived from the carboxyl end of the proenzyme. The post-translation cleavage follows an unusual pathway, termed non-hydrolytic serinolysis, in which the side chain hydroxyl group of the serine supplies its oxygen atom to form the C-terminus of the beta chain, while the remainder of the serine residue undergoes an oxidative deamination to produce ammonia and the pyruvoyl prosthetic group on the alpha chain.</text>
</comment>
<evidence type="ECO:0000256" key="6">
    <source>
        <dbReference type="ARBA" id="ARBA00023145"/>
    </source>
</evidence>
<accession>A0A0B7J2J0</accession>
<dbReference type="NCBIfam" id="NF003681">
    <property type="entry name" value="PRK05305.2-1"/>
    <property type="match status" value="1"/>
</dbReference>
<dbReference type="AlphaFoldDB" id="A0A0B7J2J0"/>
<protein>
    <recommendedName>
        <fullName evidence="11">Phosphatidylserine decarboxylase proenzyme</fullName>
        <ecNumber evidence="11">4.1.1.65</ecNumber>
    </recommendedName>
    <component>
        <recommendedName>
            <fullName evidence="11">Phosphatidylserine decarboxylase alpha chain</fullName>
        </recommendedName>
    </component>
    <component>
        <recommendedName>
            <fullName evidence="11">Phosphatidylserine decarboxylase beta chain</fullName>
        </recommendedName>
    </component>
</protein>
<keyword evidence="12" id="KW-0812">Transmembrane</keyword>
<evidence type="ECO:0000256" key="12">
    <source>
        <dbReference type="SAM" id="Phobius"/>
    </source>
</evidence>
<evidence type="ECO:0000256" key="5">
    <source>
        <dbReference type="ARBA" id="ARBA00023136"/>
    </source>
</evidence>
<keyword evidence="14" id="KW-1185">Reference proteome</keyword>
<dbReference type="PANTHER" id="PTHR35809">
    <property type="entry name" value="ARCHAETIDYLSERINE DECARBOXYLASE PROENZYME-RELATED"/>
    <property type="match status" value="1"/>
</dbReference>
<organism evidence="13 14">
    <name type="scientific">Rickettsia monacensis</name>
    <dbReference type="NCBI Taxonomy" id="109232"/>
    <lineage>
        <taxon>Bacteria</taxon>
        <taxon>Pseudomonadati</taxon>
        <taxon>Pseudomonadota</taxon>
        <taxon>Alphaproteobacteria</taxon>
        <taxon>Rickettsiales</taxon>
        <taxon>Rickettsiaceae</taxon>
        <taxon>Rickettsieae</taxon>
        <taxon>Rickettsia</taxon>
        <taxon>spotted fever group</taxon>
    </lineage>
</organism>
<name>A0A0B7J2J0_9RICK</name>
<keyword evidence="9 11" id="KW-1208">Phospholipid metabolism</keyword>
<comment type="subunit">
    <text evidence="11">Heterodimer of a large membrane-associated beta subunit and a small pyruvoyl-containing alpha subunit.</text>
</comment>
<dbReference type="Proteomes" id="UP000018149">
    <property type="component" value="Chromosome I"/>
</dbReference>
<dbReference type="EMBL" id="LN794217">
    <property type="protein sequence ID" value="CEO17175.1"/>
    <property type="molecule type" value="Genomic_DNA"/>
</dbReference>
<dbReference type="Pfam" id="PF02666">
    <property type="entry name" value="PS_Dcarbxylase"/>
    <property type="match status" value="1"/>
</dbReference>
<dbReference type="GO" id="GO:0006646">
    <property type="term" value="P:phosphatidylethanolamine biosynthetic process"/>
    <property type="evidence" value="ECO:0007669"/>
    <property type="project" value="UniProtKB-UniRule"/>
</dbReference>
<dbReference type="UniPathway" id="UPA00558">
    <property type="reaction ID" value="UER00616"/>
</dbReference>
<evidence type="ECO:0000256" key="9">
    <source>
        <dbReference type="ARBA" id="ARBA00023264"/>
    </source>
</evidence>
<dbReference type="EC" id="4.1.1.65" evidence="11"/>
<evidence type="ECO:0000313" key="14">
    <source>
        <dbReference type="Proteomes" id="UP000018149"/>
    </source>
</evidence>